<keyword evidence="1" id="KW-0175">Coiled coil</keyword>
<dbReference type="Gene3D" id="1.20.1270.60">
    <property type="entry name" value="Arfaptin homology (AH) domain/BAR domain"/>
    <property type="match status" value="1"/>
</dbReference>
<dbReference type="EMBL" id="CAJNOC010000095">
    <property type="protein sequence ID" value="CAF0714480.1"/>
    <property type="molecule type" value="Genomic_DNA"/>
</dbReference>
<dbReference type="Proteomes" id="UP000663879">
    <property type="component" value="Unassembled WGS sequence"/>
</dbReference>
<dbReference type="InterPro" id="IPR001060">
    <property type="entry name" value="FCH_dom"/>
</dbReference>
<evidence type="ECO:0000313" key="3">
    <source>
        <dbReference type="EMBL" id="CAF0714480.1"/>
    </source>
</evidence>
<sequence>MKFVQKVPIDHPLKNIFNQHFKKFDFKHQQENLFLDDIRSFFIKKCQIEQQYSKSVISLCEEYMSKKYQKLDNESLIQINVPDFWKSVLEVIVNITEKKMASSGSIMYFCDIFEIMKQQKNSSNEKVVDYLNKVKQNLSNMQNEYLEACKIYCTEKFLSEKINDSSPNPIDKRFKERLKKASIDVKKFTNICSYLKSSFKKPDRERQIDLTKINCFMIHNSLNNLVQHYISSEIPQLIQIQSGNMNLFVVEFVETIFQKETETNEFIINIIKEFRRVYQVEDEENRNEPIMFDKLIDFDYLIQFDIESQNQEVKMEEKIKNVDNLKFFTYEYERLADQLSDLQRLLNEYALNSDLALQQLKNYKNNYKSELKVEIGDLPETSLPKFVINDNYENQKFLIISKNFEMKKILAKMETLELFQINSLANKLNNFRFTYEEISKLNNHLDYMLALESNFYSETLNKTVDKPFIEPDDYEIIYESWL</sequence>
<reference evidence="3" key="1">
    <citation type="submission" date="2021-02" db="EMBL/GenBank/DDBJ databases">
        <authorList>
            <person name="Nowell W R."/>
        </authorList>
    </citation>
    <scope>NUCLEOTIDE SEQUENCE</scope>
    <source>
        <strain evidence="3">Ploen Becks lab</strain>
    </source>
</reference>
<evidence type="ECO:0000313" key="4">
    <source>
        <dbReference type="Proteomes" id="UP000663879"/>
    </source>
</evidence>
<dbReference type="AlphaFoldDB" id="A0A813M9B6"/>
<feature type="coiled-coil region" evidence="1">
    <location>
        <begin position="332"/>
        <end position="366"/>
    </location>
</feature>
<dbReference type="InterPro" id="IPR027267">
    <property type="entry name" value="AH/BAR_dom_sf"/>
</dbReference>
<accession>A0A813M9B6</accession>
<protein>
    <recommendedName>
        <fullName evidence="2">FCH domain-containing protein</fullName>
    </recommendedName>
</protein>
<organism evidence="3 4">
    <name type="scientific">Brachionus calyciflorus</name>
    <dbReference type="NCBI Taxonomy" id="104777"/>
    <lineage>
        <taxon>Eukaryota</taxon>
        <taxon>Metazoa</taxon>
        <taxon>Spiralia</taxon>
        <taxon>Gnathifera</taxon>
        <taxon>Rotifera</taxon>
        <taxon>Eurotatoria</taxon>
        <taxon>Monogononta</taxon>
        <taxon>Pseudotrocha</taxon>
        <taxon>Ploima</taxon>
        <taxon>Brachionidae</taxon>
        <taxon>Brachionus</taxon>
    </lineage>
</organism>
<evidence type="ECO:0000256" key="1">
    <source>
        <dbReference type="SAM" id="Coils"/>
    </source>
</evidence>
<dbReference type="OrthoDB" id="10065861at2759"/>
<evidence type="ECO:0000259" key="2">
    <source>
        <dbReference type="Pfam" id="PF00611"/>
    </source>
</evidence>
<gene>
    <name evidence="3" type="ORF">OXX778_LOCUS1478</name>
</gene>
<name>A0A813M9B6_9BILA</name>
<dbReference type="SUPFAM" id="SSF103657">
    <property type="entry name" value="BAR/IMD domain-like"/>
    <property type="match status" value="1"/>
</dbReference>
<proteinExistence type="predicted"/>
<feature type="domain" description="FCH" evidence="2">
    <location>
        <begin position="21"/>
        <end position="90"/>
    </location>
</feature>
<comment type="caution">
    <text evidence="3">The sequence shown here is derived from an EMBL/GenBank/DDBJ whole genome shotgun (WGS) entry which is preliminary data.</text>
</comment>
<dbReference type="Pfam" id="PF00611">
    <property type="entry name" value="FCH"/>
    <property type="match status" value="1"/>
</dbReference>
<keyword evidence="4" id="KW-1185">Reference proteome</keyword>